<dbReference type="Pfam" id="PF08245">
    <property type="entry name" value="Mur_ligase_M"/>
    <property type="match status" value="1"/>
</dbReference>
<organism evidence="5">
    <name type="scientific">marine metagenome</name>
    <dbReference type="NCBI Taxonomy" id="408172"/>
    <lineage>
        <taxon>unclassified sequences</taxon>
        <taxon>metagenomes</taxon>
        <taxon>ecological metagenomes</taxon>
    </lineage>
</organism>
<accession>A0A383D8B0</accession>
<dbReference type="EMBL" id="UINC01214735">
    <property type="protein sequence ID" value="SVE40098.1"/>
    <property type="molecule type" value="Genomic_DNA"/>
</dbReference>
<dbReference type="InterPro" id="IPR036565">
    <property type="entry name" value="Mur-like_cat_sf"/>
</dbReference>
<dbReference type="InterPro" id="IPR013221">
    <property type="entry name" value="Mur_ligase_cen"/>
</dbReference>
<feature type="non-terminal residue" evidence="5">
    <location>
        <position position="237"/>
    </location>
</feature>
<keyword evidence="3" id="KW-0067">ATP-binding</keyword>
<evidence type="ECO:0000313" key="5">
    <source>
        <dbReference type="EMBL" id="SVE40098.1"/>
    </source>
</evidence>
<gene>
    <name evidence="5" type="ORF">METZ01_LOCUS492952</name>
</gene>
<dbReference type="PANTHER" id="PTHR43692">
    <property type="entry name" value="UDP-N-ACETYLMURAMOYLALANINE--D-GLUTAMATE LIGASE"/>
    <property type="match status" value="1"/>
</dbReference>
<sequence length="237" mass="26055">NDNVEGEFDLAVVSPGVSLDQPLVENLRAKQVPIIGELELGWRHSLCPNIAITGTNGKTTTTELVVALLNYEQHRTLAAGNIGAPVCSVAWRTRELDVLTLEVSSFQLEAIDRFRPSIAVLTNLTPDHLDRHHSMGEYIQTKSRIFNNQHAFDWAIVQQEALMQMTELGISLKSKIVTFSAHSETADLFLDRSLIVSKMADWSGLLLNLEDCKVNGSHNAQNLMAALAVGRVMGLGL</sequence>
<dbReference type="GO" id="GO:0005524">
    <property type="term" value="F:ATP binding"/>
    <property type="evidence" value="ECO:0007669"/>
    <property type="project" value="UniProtKB-KW"/>
</dbReference>
<evidence type="ECO:0000256" key="3">
    <source>
        <dbReference type="ARBA" id="ARBA00022840"/>
    </source>
</evidence>
<dbReference type="PANTHER" id="PTHR43692:SF1">
    <property type="entry name" value="UDP-N-ACETYLMURAMOYLALANINE--D-GLUTAMATE LIGASE"/>
    <property type="match status" value="1"/>
</dbReference>
<dbReference type="GO" id="GO:0051301">
    <property type="term" value="P:cell division"/>
    <property type="evidence" value="ECO:0007669"/>
    <property type="project" value="InterPro"/>
</dbReference>
<evidence type="ECO:0000259" key="4">
    <source>
        <dbReference type="Pfam" id="PF08245"/>
    </source>
</evidence>
<keyword evidence="1" id="KW-0436">Ligase</keyword>
<keyword evidence="2" id="KW-0547">Nucleotide-binding</keyword>
<proteinExistence type="predicted"/>
<dbReference type="SUPFAM" id="SSF53623">
    <property type="entry name" value="MurD-like peptide ligases, catalytic domain"/>
    <property type="match status" value="1"/>
</dbReference>
<evidence type="ECO:0000256" key="1">
    <source>
        <dbReference type="ARBA" id="ARBA00022598"/>
    </source>
</evidence>
<dbReference type="AlphaFoldDB" id="A0A383D8B0"/>
<dbReference type="Gene3D" id="3.40.1190.10">
    <property type="entry name" value="Mur-like, catalytic domain"/>
    <property type="match status" value="1"/>
</dbReference>
<protein>
    <recommendedName>
        <fullName evidence="4">Mur ligase central domain-containing protein</fullName>
    </recommendedName>
</protein>
<feature type="non-terminal residue" evidence="5">
    <location>
        <position position="1"/>
    </location>
</feature>
<dbReference type="GO" id="GO:0008764">
    <property type="term" value="F:UDP-N-acetylmuramoylalanine-D-glutamate ligase activity"/>
    <property type="evidence" value="ECO:0007669"/>
    <property type="project" value="InterPro"/>
</dbReference>
<dbReference type="GO" id="GO:0005737">
    <property type="term" value="C:cytoplasm"/>
    <property type="evidence" value="ECO:0007669"/>
    <property type="project" value="InterPro"/>
</dbReference>
<name>A0A383D8B0_9ZZZZ</name>
<reference evidence="5" key="1">
    <citation type="submission" date="2018-05" db="EMBL/GenBank/DDBJ databases">
        <authorList>
            <person name="Lanie J.A."/>
            <person name="Ng W.-L."/>
            <person name="Kazmierczak K.M."/>
            <person name="Andrzejewski T.M."/>
            <person name="Davidsen T.M."/>
            <person name="Wayne K.J."/>
            <person name="Tettelin H."/>
            <person name="Glass J.I."/>
            <person name="Rusch D."/>
            <person name="Podicherti R."/>
            <person name="Tsui H.-C.T."/>
            <person name="Winkler M.E."/>
        </authorList>
    </citation>
    <scope>NUCLEOTIDE SEQUENCE</scope>
</reference>
<dbReference type="InterPro" id="IPR005762">
    <property type="entry name" value="MurD"/>
</dbReference>
<evidence type="ECO:0000256" key="2">
    <source>
        <dbReference type="ARBA" id="ARBA00022741"/>
    </source>
</evidence>
<feature type="domain" description="Mur ligase central" evidence="4">
    <location>
        <begin position="52"/>
        <end position="229"/>
    </location>
</feature>
<dbReference type="GO" id="GO:0008360">
    <property type="term" value="P:regulation of cell shape"/>
    <property type="evidence" value="ECO:0007669"/>
    <property type="project" value="InterPro"/>
</dbReference>